<gene>
    <name evidence="1" type="ORF">UFOPK1413_00598</name>
</gene>
<reference evidence="1" key="1">
    <citation type="submission" date="2020-05" db="EMBL/GenBank/DDBJ databases">
        <authorList>
            <person name="Chiriac C."/>
            <person name="Salcher M."/>
            <person name="Ghai R."/>
            <person name="Kavagutti S V."/>
        </authorList>
    </citation>
    <scope>NUCLEOTIDE SEQUENCE</scope>
</reference>
<evidence type="ECO:0000313" key="1">
    <source>
        <dbReference type="EMBL" id="CAB4538277.1"/>
    </source>
</evidence>
<name>A0A6J6BHV4_9ZZZZ</name>
<dbReference type="EMBL" id="CAEZSG010000079">
    <property type="protein sequence ID" value="CAB4538277.1"/>
    <property type="molecule type" value="Genomic_DNA"/>
</dbReference>
<protein>
    <submittedName>
        <fullName evidence="1">Unannotated protein</fullName>
    </submittedName>
</protein>
<sequence length="72" mass="7744">MTLEKCGHGFGVLVNEAGAADDHGRDKLTAVPEVGFVLENVSTSFDVRGNPRLGNPRTVDFPCRECGKSIRV</sequence>
<organism evidence="1">
    <name type="scientific">freshwater metagenome</name>
    <dbReference type="NCBI Taxonomy" id="449393"/>
    <lineage>
        <taxon>unclassified sequences</taxon>
        <taxon>metagenomes</taxon>
        <taxon>ecological metagenomes</taxon>
    </lineage>
</organism>
<dbReference type="AlphaFoldDB" id="A0A6J6BHV4"/>
<proteinExistence type="predicted"/>
<accession>A0A6J6BHV4</accession>